<accession>A0A5B7IM69</accession>
<evidence type="ECO:0000256" key="1">
    <source>
        <dbReference type="SAM" id="MobiDB-lite"/>
    </source>
</evidence>
<organism evidence="2 3">
    <name type="scientific">Portunus trituberculatus</name>
    <name type="common">Swimming crab</name>
    <name type="synonym">Neptunus trituberculatus</name>
    <dbReference type="NCBI Taxonomy" id="210409"/>
    <lineage>
        <taxon>Eukaryota</taxon>
        <taxon>Metazoa</taxon>
        <taxon>Ecdysozoa</taxon>
        <taxon>Arthropoda</taxon>
        <taxon>Crustacea</taxon>
        <taxon>Multicrustacea</taxon>
        <taxon>Malacostraca</taxon>
        <taxon>Eumalacostraca</taxon>
        <taxon>Eucarida</taxon>
        <taxon>Decapoda</taxon>
        <taxon>Pleocyemata</taxon>
        <taxon>Brachyura</taxon>
        <taxon>Eubrachyura</taxon>
        <taxon>Portunoidea</taxon>
        <taxon>Portunidae</taxon>
        <taxon>Portuninae</taxon>
        <taxon>Portunus</taxon>
    </lineage>
</organism>
<evidence type="ECO:0000313" key="2">
    <source>
        <dbReference type="EMBL" id="MPC83455.1"/>
    </source>
</evidence>
<dbReference type="AlphaFoldDB" id="A0A5B7IM69"/>
<reference evidence="2 3" key="1">
    <citation type="submission" date="2019-05" db="EMBL/GenBank/DDBJ databases">
        <title>Another draft genome of Portunus trituberculatus and its Hox gene families provides insights of decapod evolution.</title>
        <authorList>
            <person name="Jeong J.-H."/>
            <person name="Song I."/>
            <person name="Kim S."/>
            <person name="Choi T."/>
            <person name="Kim D."/>
            <person name="Ryu S."/>
            <person name="Kim W."/>
        </authorList>
    </citation>
    <scope>NUCLEOTIDE SEQUENCE [LARGE SCALE GENOMIC DNA]</scope>
    <source>
        <tissue evidence="2">Muscle</tissue>
    </source>
</reference>
<protein>
    <submittedName>
        <fullName evidence="2">Uncharacterized protein</fullName>
    </submittedName>
</protein>
<name>A0A5B7IM69_PORTR</name>
<gene>
    <name evidence="2" type="ORF">E2C01_078167</name>
</gene>
<feature type="region of interest" description="Disordered" evidence="1">
    <location>
        <begin position="67"/>
        <end position="95"/>
    </location>
</feature>
<comment type="caution">
    <text evidence="2">The sequence shown here is derived from an EMBL/GenBank/DDBJ whole genome shotgun (WGS) entry which is preliminary data.</text>
</comment>
<keyword evidence="3" id="KW-1185">Reference proteome</keyword>
<sequence length="107" mass="11147">MGDHTVVVRDSHCRENTPKEYAGENKHKTTQRSSNTTTITTITTISTTTTSTTTTTTTTCATAIPSKLKPSADNRSKSVNTQASLGAGSCAAGTSWSSGVKQIGVHS</sequence>
<proteinExistence type="predicted"/>
<feature type="compositionally biased region" description="Basic and acidic residues" evidence="1">
    <location>
        <begin position="1"/>
        <end position="27"/>
    </location>
</feature>
<feature type="region of interest" description="Disordered" evidence="1">
    <location>
        <begin position="1"/>
        <end position="37"/>
    </location>
</feature>
<dbReference type="Proteomes" id="UP000324222">
    <property type="component" value="Unassembled WGS sequence"/>
</dbReference>
<dbReference type="EMBL" id="VSRR010062563">
    <property type="protein sequence ID" value="MPC83455.1"/>
    <property type="molecule type" value="Genomic_DNA"/>
</dbReference>
<evidence type="ECO:0000313" key="3">
    <source>
        <dbReference type="Proteomes" id="UP000324222"/>
    </source>
</evidence>